<dbReference type="InParanoid" id="A0A140L9M6"/>
<dbReference type="EMBL" id="LOED01000013">
    <property type="protein sequence ID" value="KXG77251.1"/>
    <property type="molecule type" value="Genomic_DNA"/>
</dbReference>
<accession>A0A140L9M6</accession>
<dbReference type="PANTHER" id="PTHR43726">
    <property type="entry name" value="3-METHYLORNITHINE SYNTHASE"/>
    <property type="match status" value="1"/>
</dbReference>
<proteinExistence type="predicted"/>
<organism evidence="1 2">
    <name type="scientific">Fervidicola ferrireducens</name>
    <dbReference type="NCBI Taxonomy" id="520764"/>
    <lineage>
        <taxon>Bacteria</taxon>
        <taxon>Bacillati</taxon>
        <taxon>Bacillota</taxon>
        <taxon>Clostridia</taxon>
        <taxon>Thermosediminibacterales</taxon>
        <taxon>Thermosediminibacteraceae</taxon>
        <taxon>Fervidicola</taxon>
    </lineage>
</organism>
<dbReference type="Gene3D" id="3.20.20.70">
    <property type="entry name" value="Aldolase class I"/>
    <property type="match status" value="1"/>
</dbReference>
<dbReference type="PANTHER" id="PTHR43726:SF1">
    <property type="entry name" value="BIOTIN SYNTHASE"/>
    <property type="match status" value="1"/>
</dbReference>
<dbReference type="SUPFAM" id="SSF102114">
    <property type="entry name" value="Radical SAM enzymes"/>
    <property type="match status" value="1"/>
</dbReference>
<evidence type="ECO:0000313" key="2">
    <source>
        <dbReference type="Proteomes" id="UP000070427"/>
    </source>
</evidence>
<comment type="caution">
    <text evidence="1">The sequence shown here is derived from an EMBL/GenBank/DDBJ whole genome shotgun (WGS) entry which is preliminary data.</text>
</comment>
<gene>
    <name evidence="1" type="primary">cofH</name>
    <name evidence="1" type="ORF">AN618_12800</name>
</gene>
<dbReference type="AlphaFoldDB" id="A0A140L9M6"/>
<dbReference type="EC" id="2.5.1.77" evidence="1"/>
<dbReference type="Proteomes" id="UP000070427">
    <property type="component" value="Unassembled WGS sequence"/>
</dbReference>
<keyword evidence="2" id="KW-1185">Reference proteome</keyword>
<sequence length="99" mass="11679">MKVKKILEKAYYENNLTKDEIKLLLIAEGEDKDLLFKTADRVRKEHIGDEVFLRGLIEFSSYCKNDCFYCGLRRSNLSAQRYRMQEDEIGGLQCNFMID</sequence>
<name>A0A140L9M6_9FIRM</name>
<dbReference type="InterPro" id="IPR013785">
    <property type="entry name" value="Aldolase_TIM"/>
</dbReference>
<evidence type="ECO:0000313" key="1">
    <source>
        <dbReference type="EMBL" id="KXG77251.1"/>
    </source>
</evidence>
<reference evidence="1 2" key="1">
    <citation type="submission" date="2015-12" db="EMBL/GenBank/DDBJ databases">
        <title>Draft genome sequnece of Fervidicola ferrireducens strain Y170.</title>
        <authorList>
            <person name="Patel B.K."/>
        </authorList>
    </citation>
    <scope>NUCLEOTIDE SEQUENCE [LARGE SCALE GENOMIC DNA]</scope>
    <source>
        <strain evidence="1 2">Y170</strain>
    </source>
</reference>
<dbReference type="InterPro" id="IPR034422">
    <property type="entry name" value="HydE/PylB-like"/>
</dbReference>
<protein>
    <submittedName>
        <fullName evidence="1">FO synthase subunit 2</fullName>
        <ecNumber evidence="1">2.5.1.77</ecNumber>
    </submittedName>
</protein>
<dbReference type="STRING" id="520764.AN618_12800"/>
<dbReference type="GO" id="GO:0016740">
    <property type="term" value="F:transferase activity"/>
    <property type="evidence" value="ECO:0007669"/>
    <property type="project" value="UniProtKB-KW"/>
</dbReference>
<dbReference type="InterPro" id="IPR058240">
    <property type="entry name" value="rSAM_sf"/>
</dbReference>
<keyword evidence="1" id="KW-0808">Transferase</keyword>